<dbReference type="InterPro" id="IPR020094">
    <property type="entry name" value="TruA/RsuA/RluB/E/F_N"/>
</dbReference>
<dbReference type="InterPro" id="IPR020097">
    <property type="entry name" value="PsdUridine_synth_TruA_a/b_dom"/>
</dbReference>
<evidence type="ECO:0000256" key="4">
    <source>
        <dbReference type="ARBA" id="ARBA00023235"/>
    </source>
</evidence>
<protein>
    <recommendedName>
        <fullName evidence="7">Pseudouridine synthase I TruA alpha/beta domain-containing protein</fullName>
    </recommendedName>
</protein>
<dbReference type="PANTHER" id="PTHR11142:SF5">
    <property type="entry name" value="TRNA PSEUDOURIDINE(38_39) SYNTHASE"/>
    <property type="match status" value="1"/>
</dbReference>
<evidence type="ECO:0000313" key="9">
    <source>
        <dbReference type="Proteomes" id="UP000054251"/>
    </source>
</evidence>
<dbReference type="GO" id="GO:0003723">
    <property type="term" value="F:RNA binding"/>
    <property type="evidence" value="ECO:0007669"/>
    <property type="project" value="InterPro"/>
</dbReference>
<dbReference type="InterPro" id="IPR020103">
    <property type="entry name" value="PsdUridine_synth_cat_dom_sf"/>
</dbReference>
<evidence type="ECO:0000313" key="8">
    <source>
        <dbReference type="EMBL" id="KSA01307.1"/>
    </source>
</evidence>
<feature type="region of interest" description="Disordered" evidence="6">
    <location>
        <begin position="37"/>
        <end position="71"/>
    </location>
</feature>
<proteinExistence type="inferred from homology"/>
<dbReference type="OrthoDB" id="25767at2759"/>
<dbReference type="InterPro" id="IPR041707">
    <property type="entry name" value="Pus3-like"/>
</dbReference>
<comment type="subcellular location">
    <subcellularLocation>
        <location evidence="1">Nucleus</location>
    </subcellularLocation>
</comment>
<comment type="similarity">
    <text evidence="2">Belongs to the tRNA pseudouridine synthase TruA family.</text>
</comment>
<evidence type="ECO:0000256" key="5">
    <source>
        <dbReference type="ARBA" id="ARBA00023242"/>
    </source>
</evidence>
<feature type="domain" description="Pseudouridine synthase I TruA alpha/beta" evidence="7">
    <location>
        <begin position="235"/>
        <end position="341"/>
    </location>
</feature>
<keyword evidence="3" id="KW-0819">tRNA processing</keyword>
<dbReference type="InterPro" id="IPR020095">
    <property type="entry name" value="PsdUridine_synth_TruA_C"/>
</dbReference>
<evidence type="ECO:0000256" key="6">
    <source>
        <dbReference type="SAM" id="MobiDB-lite"/>
    </source>
</evidence>
<comment type="caution">
    <text evidence="8">The sequence shown here is derived from an EMBL/GenBank/DDBJ whole genome shotgun (WGS) entry which is preliminary data.</text>
</comment>
<dbReference type="RefSeq" id="XP_015467409.1">
    <property type="nucleotide sequence ID" value="XM_015611768.1"/>
</dbReference>
<evidence type="ECO:0000256" key="3">
    <source>
        <dbReference type="ARBA" id="ARBA00022694"/>
    </source>
</evidence>
<keyword evidence="4" id="KW-0413">Isomerase</keyword>
<dbReference type="Gene3D" id="3.30.70.660">
    <property type="entry name" value="Pseudouridine synthase I, catalytic domain, C-terminal subdomain"/>
    <property type="match status" value="1"/>
</dbReference>
<dbReference type="NCBIfam" id="TIGR00071">
    <property type="entry name" value="hisT_truA"/>
    <property type="match status" value="1"/>
</dbReference>
<dbReference type="CDD" id="cd02569">
    <property type="entry name" value="PseudoU_synth_ScPus3"/>
    <property type="match status" value="1"/>
</dbReference>
<dbReference type="SUPFAM" id="SSF55120">
    <property type="entry name" value="Pseudouridine synthase"/>
    <property type="match status" value="1"/>
</dbReference>
<sequence length="447" mass="51868">MLKRAISYVWNAEKTQVSRSMDYERWSKTQLIEKIRELESRNEKETGTTSTSNDNSENKDTKTGENKNKRISKNKPKEFDFSKYNKRFIALRFAYVGWDYNGLNFQYEPTPLPTVEEEILKALTKSKLITQVDPACCNFSRCGRTDKGVSAMNQVISLDVRSNLTPEDQASSENDDKELPYLAILNSLLPTDIRITAVCLRPPPKFDARFSCSYRHYRYLFRKYDLDLELMQEGAKRYEGLHDFRNFCKIDGSKQITNYKREVLSANIIHLRDDFYMFDLKGNAFLWHQVRCMMAVLFSIGQKLESPSIINDLVDVEKFPGKPSFEMANDVPLVLYDCVFPKMEWLDIQDFKNNTGKIFKDNANMRGLVFDYDVKAHIVEMLQSFSSQDTTNLKSLPGSGHINVGDGVGRNFRKYVPIAKREVAETFELVNARYNEKKKRKLQQATE</sequence>
<organism evidence="8 9">
    <name type="scientific">Debaryomyces fabryi</name>
    <dbReference type="NCBI Taxonomy" id="58627"/>
    <lineage>
        <taxon>Eukaryota</taxon>
        <taxon>Fungi</taxon>
        <taxon>Dikarya</taxon>
        <taxon>Ascomycota</taxon>
        <taxon>Saccharomycotina</taxon>
        <taxon>Pichiomycetes</taxon>
        <taxon>Debaryomycetaceae</taxon>
        <taxon>Debaryomyces</taxon>
    </lineage>
</organism>
<dbReference type="InterPro" id="IPR001406">
    <property type="entry name" value="PsdUridine_synth_TruA"/>
</dbReference>
<reference evidence="8 9" key="1">
    <citation type="submission" date="2015-11" db="EMBL/GenBank/DDBJ databases">
        <title>The genome of Debaryomyces fabryi.</title>
        <authorList>
            <person name="Tafer H."/>
            <person name="Lopandic K."/>
        </authorList>
    </citation>
    <scope>NUCLEOTIDE SEQUENCE [LARGE SCALE GENOMIC DNA]</scope>
    <source>
        <strain evidence="8 9">CBS 789</strain>
    </source>
</reference>
<dbReference type="GO" id="GO:0005634">
    <property type="term" value="C:nucleus"/>
    <property type="evidence" value="ECO:0007669"/>
    <property type="project" value="UniProtKB-SubCell"/>
</dbReference>
<dbReference type="Gene3D" id="3.30.70.580">
    <property type="entry name" value="Pseudouridine synthase I, catalytic domain, N-terminal subdomain"/>
    <property type="match status" value="1"/>
</dbReference>
<dbReference type="Pfam" id="PF01416">
    <property type="entry name" value="PseudoU_synth_1"/>
    <property type="match status" value="1"/>
</dbReference>
<keyword evidence="5" id="KW-0539">Nucleus</keyword>
<dbReference type="GO" id="GO:0009982">
    <property type="term" value="F:pseudouridine synthase activity"/>
    <property type="evidence" value="ECO:0007669"/>
    <property type="project" value="InterPro"/>
</dbReference>
<dbReference type="GO" id="GO:0031119">
    <property type="term" value="P:tRNA pseudouridine synthesis"/>
    <property type="evidence" value="ECO:0007669"/>
    <property type="project" value="TreeGrafter"/>
</dbReference>
<gene>
    <name evidence="8" type="ORF">AC631_02939</name>
</gene>
<dbReference type="FunFam" id="3.30.70.660:FF:000012">
    <property type="entry name" value="tRNA pseudouridine synthase"/>
    <property type="match status" value="1"/>
</dbReference>
<accession>A0A0V1PYG5</accession>
<dbReference type="Proteomes" id="UP000054251">
    <property type="component" value="Unassembled WGS sequence"/>
</dbReference>
<dbReference type="EMBL" id="LMYN01000057">
    <property type="protein sequence ID" value="KSA01307.1"/>
    <property type="molecule type" value="Genomic_DNA"/>
</dbReference>
<dbReference type="FunFam" id="3.30.70.580:FF:000020">
    <property type="entry name" value="tRNA pseudouridine synthase"/>
    <property type="match status" value="1"/>
</dbReference>
<evidence type="ECO:0000256" key="1">
    <source>
        <dbReference type="ARBA" id="ARBA00004123"/>
    </source>
</evidence>
<feature type="compositionally biased region" description="Basic and acidic residues" evidence="6">
    <location>
        <begin position="37"/>
        <end position="46"/>
    </location>
</feature>
<keyword evidence="9" id="KW-1185">Reference proteome</keyword>
<dbReference type="GO" id="GO:1990481">
    <property type="term" value="P:mRNA pseudouridine synthesis"/>
    <property type="evidence" value="ECO:0007669"/>
    <property type="project" value="TreeGrafter"/>
</dbReference>
<name>A0A0V1PYG5_9ASCO</name>
<evidence type="ECO:0000256" key="2">
    <source>
        <dbReference type="ARBA" id="ARBA00009375"/>
    </source>
</evidence>
<dbReference type="AlphaFoldDB" id="A0A0V1PYG5"/>
<dbReference type="GeneID" id="26839948"/>
<dbReference type="PANTHER" id="PTHR11142">
    <property type="entry name" value="PSEUDOURIDYLATE SYNTHASE"/>
    <property type="match status" value="1"/>
</dbReference>
<dbReference type="GO" id="GO:0005737">
    <property type="term" value="C:cytoplasm"/>
    <property type="evidence" value="ECO:0007669"/>
    <property type="project" value="TreeGrafter"/>
</dbReference>
<evidence type="ECO:0000259" key="7">
    <source>
        <dbReference type="Pfam" id="PF01416"/>
    </source>
</evidence>
<feature type="compositionally biased region" description="Basic and acidic residues" evidence="6">
    <location>
        <begin position="56"/>
        <end position="68"/>
    </location>
</feature>
<dbReference type="HAMAP" id="MF_00171">
    <property type="entry name" value="TruA"/>
    <property type="match status" value="1"/>
</dbReference>